<organism evidence="3 4">
    <name type="scientific">Hohenbuehelia grisea</name>
    <dbReference type="NCBI Taxonomy" id="104357"/>
    <lineage>
        <taxon>Eukaryota</taxon>
        <taxon>Fungi</taxon>
        <taxon>Dikarya</taxon>
        <taxon>Basidiomycota</taxon>
        <taxon>Agaricomycotina</taxon>
        <taxon>Agaricomycetes</taxon>
        <taxon>Agaricomycetidae</taxon>
        <taxon>Agaricales</taxon>
        <taxon>Pleurotineae</taxon>
        <taxon>Pleurotaceae</taxon>
        <taxon>Hohenbuehelia</taxon>
    </lineage>
</organism>
<sequence length="154" mass="17235">MSTPVEPVIPKSGRTTIIGMTVVILGLGAFYRRLHNKEQRRMHDGSNAFHEQRLAHAGSIEKALFSRPASFVENRALPLGPISRENNSKHSTIKDYLASPGYSEEGRRMQPTPQRAKKDGSGRAYTKSPDYVDSYEKTPKYYRKARGGELEANA</sequence>
<keyword evidence="2" id="KW-0812">Transmembrane</keyword>
<name>A0ABR3JXZ2_9AGAR</name>
<evidence type="ECO:0000313" key="4">
    <source>
        <dbReference type="Proteomes" id="UP001556367"/>
    </source>
</evidence>
<proteinExistence type="predicted"/>
<reference evidence="4" key="1">
    <citation type="submission" date="2024-06" db="EMBL/GenBank/DDBJ databases">
        <title>Multi-omics analyses provide insights into the biosynthesis of the anticancer antibiotic pleurotin in Hohenbuehelia grisea.</title>
        <authorList>
            <person name="Weaver J.A."/>
            <person name="Alberti F."/>
        </authorList>
    </citation>
    <scope>NUCLEOTIDE SEQUENCE [LARGE SCALE GENOMIC DNA]</scope>
    <source>
        <strain evidence="4">T-177</strain>
    </source>
</reference>
<keyword evidence="2" id="KW-0472">Membrane</keyword>
<feature type="region of interest" description="Disordered" evidence="1">
    <location>
        <begin position="79"/>
        <end position="133"/>
    </location>
</feature>
<keyword evidence="4" id="KW-1185">Reference proteome</keyword>
<comment type="caution">
    <text evidence="3">The sequence shown here is derived from an EMBL/GenBank/DDBJ whole genome shotgun (WGS) entry which is preliminary data.</text>
</comment>
<evidence type="ECO:0000256" key="2">
    <source>
        <dbReference type="SAM" id="Phobius"/>
    </source>
</evidence>
<protein>
    <submittedName>
        <fullName evidence="3">Uncharacterized protein</fullName>
    </submittedName>
</protein>
<keyword evidence="2" id="KW-1133">Transmembrane helix</keyword>
<dbReference type="EMBL" id="JASNQZ010000002">
    <property type="protein sequence ID" value="KAL0960173.1"/>
    <property type="molecule type" value="Genomic_DNA"/>
</dbReference>
<evidence type="ECO:0000256" key="1">
    <source>
        <dbReference type="SAM" id="MobiDB-lite"/>
    </source>
</evidence>
<accession>A0ABR3JXZ2</accession>
<evidence type="ECO:0000313" key="3">
    <source>
        <dbReference type="EMBL" id="KAL0960173.1"/>
    </source>
</evidence>
<feature type="transmembrane region" description="Helical" evidence="2">
    <location>
        <begin position="12"/>
        <end position="31"/>
    </location>
</feature>
<gene>
    <name evidence="3" type="ORF">HGRIS_011807</name>
</gene>
<dbReference type="Proteomes" id="UP001556367">
    <property type="component" value="Unassembled WGS sequence"/>
</dbReference>